<feature type="signal peptide" evidence="2">
    <location>
        <begin position="1"/>
        <end position="23"/>
    </location>
</feature>
<evidence type="ECO:0000313" key="3">
    <source>
        <dbReference type="Proteomes" id="UP000050792"/>
    </source>
</evidence>
<feature type="region of interest" description="Disordered" evidence="1">
    <location>
        <begin position="25"/>
        <end position="86"/>
    </location>
</feature>
<evidence type="ECO:0000256" key="2">
    <source>
        <dbReference type="SAM" id="SignalP"/>
    </source>
</evidence>
<accession>A0AA85GE57</accession>
<dbReference type="WBParaSite" id="SRDH1_87850.1">
    <property type="protein sequence ID" value="SRDH1_87850.1"/>
    <property type="gene ID" value="SRDH1_87850"/>
</dbReference>
<proteinExistence type="predicted"/>
<sequence length="86" mass="9736">MRFIKMLIMLFVVYLTMIQFVDSGCDTGKSNNPTVTDVKLGDEPDWNQIPIGVEVDDHRPNQYDPRSIPPPPEIDGDHPNPENNLS</sequence>
<dbReference type="AlphaFoldDB" id="A0AA85GE57"/>
<feature type="chain" id="PRO_5041726260" evidence="2">
    <location>
        <begin position="24"/>
        <end position="86"/>
    </location>
</feature>
<organism evidence="3 4">
    <name type="scientific">Schistosoma rodhaini</name>
    <dbReference type="NCBI Taxonomy" id="6188"/>
    <lineage>
        <taxon>Eukaryota</taxon>
        <taxon>Metazoa</taxon>
        <taxon>Spiralia</taxon>
        <taxon>Lophotrochozoa</taxon>
        <taxon>Platyhelminthes</taxon>
        <taxon>Trematoda</taxon>
        <taxon>Digenea</taxon>
        <taxon>Strigeidida</taxon>
        <taxon>Schistosomatoidea</taxon>
        <taxon>Schistosomatidae</taxon>
        <taxon>Schistosoma</taxon>
    </lineage>
</organism>
<evidence type="ECO:0000313" key="4">
    <source>
        <dbReference type="WBParaSite" id="SRDH1_87850.1"/>
    </source>
</evidence>
<reference evidence="4" key="2">
    <citation type="submission" date="2023-11" db="UniProtKB">
        <authorList>
            <consortium name="WormBaseParasite"/>
        </authorList>
    </citation>
    <scope>IDENTIFICATION</scope>
</reference>
<dbReference type="Proteomes" id="UP000050792">
    <property type="component" value="Unassembled WGS sequence"/>
</dbReference>
<reference evidence="3" key="1">
    <citation type="submission" date="2022-06" db="EMBL/GenBank/DDBJ databases">
        <authorList>
            <person name="Berger JAMES D."/>
            <person name="Berger JAMES D."/>
        </authorList>
    </citation>
    <scope>NUCLEOTIDE SEQUENCE [LARGE SCALE GENOMIC DNA]</scope>
</reference>
<keyword evidence="2" id="KW-0732">Signal</keyword>
<name>A0AA85GE57_9TREM</name>
<protein>
    <submittedName>
        <fullName evidence="4">Uncharacterized protein</fullName>
    </submittedName>
</protein>
<evidence type="ECO:0000256" key="1">
    <source>
        <dbReference type="SAM" id="MobiDB-lite"/>
    </source>
</evidence>
<keyword evidence="3" id="KW-1185">Reference proteome</keyword>